<sequence>MKRIVSYVVLAAVALALPWAAVSQQYSESPILAAMVASGDLPPVEERLPPNPYVNVDAPEVGTYTTTVMTLPHESDHLDPPGTTGSPVRPPATYAPGEEQLVQWKVDETIGNPVGIHKDISLEPNLAESWEISDDGKEVTFHLRKGVKWSDGVEFTVDDIMFTWDDVVRGGVIASTQIPSIEGFYSQRAAICRAARRGFRVREDRHRTPSR</sequence>
<dbReference type="InterPro" id="IPR039424">
    <property type="entry name" value="SBP_5"/>
</dbReference>
<feature type="signal peptide" evidence="5">
    <location>
        <begin position="1"/>
        <end position="23"/>
    </location>
</feature>
<evidence type="ECO:0000256" key="1">
    <source>
        <dbReference type="ARBA" id="ARBA00005695"/>
    </source>
</evidence>
<comment type="caution">
    <text evidence="7">The sequence shown here is derived from an EMBL/GenBank/DDBJ whole genome shotgun (WGS) entry which is preliminary data.</text>
</comment>
<feature type="chain" id="PRO_5041347298" evidence="5">
    <location>
        <begin position="24"/>
        <end position="211"/>
    </location>
</feature>
<evidence type="ECO:0000256" key="4">
    <source>
        <dbReference type="SAM" id="MobiDB-lite"/>
    </source>
</evidence>
<dbReference type="GO" id="GO:1904680">
    <property type="term" value="F:peptide transmembrane transporter activity"/>
    <property type="evidence" value="ECO:0007669"/>
    <property type="project" value="TreeGrafter"/>
</dbReference>
<dbReference type="InterPro" id="IPR000914">
    <property type="entry name" value="SBP_5_dom"/>
</dbReference>
<dbReference type="PANTHER" id="PTHR30290:SF9">
    <property type="entry name" value="OLIGOPEPTIDE-BINDING PROTEIN APPA"/>
    <property type="match status" value="1"/>
</dbReference>
<reference evidence="7" key="1">
    <citation type="submission" date="2023-03" db="EMBL/GenBank/DDBJ databases">
        <authorList>
            <person name="Steffen K."/>
            <person name="Cardenas P."/>
        </authorList>
    </citation>
    <scope>NUCLEOTIDE SEQUENCE</scope>
</reference>
<evidence type="ECO:0000313" key="7">
    <source>
        <dbReference type="EMBL" id="CAI8043745.1"/>
    </source>
</evidence>
<dbReference type="PROSITE" id="PS01040">
    <property type="entry name" value="SBP_BACTERIAL_5"/>
    <property type="match status" value="1"/>
</dbReference>
<evidence type="ECO:0000256" key="3">
    <source>
        <dbReference type="ARBA" id="ARBA00022729"/>
    </source>
</evidence>
<dbReference type="GO" id="GO:0015833">
    <property type="term" value="P:peptide transport"/>
    <property type="evidence" value="ECO:0007669"/>
    <property type="project" value="TreeGrafter"/>
</dbReference>
<evidence type="ECO:0000256" key="5">
    <source>
        <dbReference type="SAM" id="SignalP"/>
    </source>
</evidence>
<keyword evidence="3 5" id="KW-0732">Signal</keyword>
<feature type="domain" description="Solute-binding protein family 5" evidence="6">
    <location>
        <begin position="122"/>
        <end position="171"/>
    </location>
</feature>
<dbReference type="InterPro" id="IPR023765">
    <property type="entry name" value="SBP_5_CS"/>
</dbReference>
<dbReference type="Gene3D" id="3.40.190.10">
    <property type="entry name" value="Periplasmic binding protein-like II"/>
    <property type="match status" value="1"/>
</dbReference>
<dbReference type="PANTHER" id="PTHR30290">
    <property type="entry name" value="PERIPLASMIC BINDING COMPONENT OF ABC TRANSPORTER"/>
    <property type="match status" value="1"/>
</dbReference>
<gene>
    <name evidence="7" type="ORF">GBAR_LOCUS24272</name>
</gene>
<dbReference type="Pfam" id="PF00496">
    <property type="entry name" value="SBP_bac_5"/>
    <property type="match status" value="1"/>
</dbReference>
<evidence type="ECO:0000256" key="2">
    <source>
        <dbReference type="ARBA" id="ARBA00022448"/>
    </source>
</evidence>
<organism evidence="7 8">
    <name type="scientific">Geodia barretti</name>
    <name type="common">Barrett's horny sponge</name>
    <dbReference type="NCBI Taxonomy" id="519541"/>
    <lineage>
        <taxon>Eukaryota</taxon>
        <taxon>Metazoa</taxon>
        <taxon>Porifera</taxon>
        <taxon>Demospongiae</taxon>
        <taxon>Heteroscleromorpha</taxon>
        <taxon>Tetractinellida</taxon>
        <taxon>Astrophorina</taxon>
        <taxon>Geodiidae</taxon>
        <taxon>Geodia</taxon>
    </lineage>
</organism>
<name>A0AA35T8J1_GEOBA</name>
<evidence type="ECO:0000313" key="8">
    <source>
        <dbReference type="Proteomes" id="UP001174909"/>
    </source>
</evidence>
<keyword evidence="8" id="KW-1185">Reference proteome</keyword>
<protein>
    <submittedName>
        <fullName evidence="7">Periplasmic alpha-galactoside-binding protein</fullName>
    </submittedName>
</protein>
<dbReference type="SUPFAM" id="SSF53850">
    <property type="entry name" value="Periplasmic binding protein-like II"/>
    <property type="match status" value="1"/>
</dbReference>
<keyword evidence="2" id="KW-0813">Transport</keyword>
<proteinExistence type="inferred from homology"/>
<feature type="region of interest" description="Disordered" evidence="4">
    <location>
        <begin position="74"/>
        <end position="94"/>
    </location>
</feature>
<evidence type="ECO:0000259" key="6">
    <source>
        <dbReference type="Pfam" id="PF00496"/>
    </source>
</evidence>
<dbReference type="AlphaFoldDB" id="A0AA35T8J1"/>
<dbReference type="Proteomes" id="UP001174909">
    <property type="component" value="Unassembled WGS sequence"/>
</dbReference>
<comment type="similarity">
    <text evidence="1">Belongs to the bacterial solute-binding protein 5 family.</text>
</comment>
<accession>A0AA35T8J1</accession>
<dbReference type="EMBL" id="CASHTH010003352">
    <property type="protein sequence ID" value="CAI8043745.1"/>
    <property type="molecule type" value="Genomic_DNA"/>
</dbReference>